<evidence type="ECO:0000313" key="2">
    <source>
        <dbReference type="Proteomes" id="UP000249557"/>
    </source>
</evidence>
<proteinExistence type="predicted"/>
<dbReference type="EMBL" id="QFNK01000011">
    <property type="protein sequence ID" value="PZO88662.1"/>
    <property type="molecule type" value="Genomic_DNA"/>
</dbReference>
<organism evidence="1 2">
    <name type="scientific">Micavibrio aeruginosavorus</name>
    <dbReference type="NCBI Taxonomy" id="349221"/>
    <lineage>
        <taxon>Bacteria</taxon>
        <taxon>Pseudomonadati</taxon>
        <taxon>Bdellovibrionota</taxon>
        <taxon>Bdellovibrionia</taxon>
        <taxon>Bdellovibrionales</taxon>
        <taxon>Pseudobdellovibrionaceae</taxon>
        <taxon>Micavibrio</taxon>
    </lineage>
</organism>
<dbReference type="AlphaFoldDB" id="A0A2W5A641"/>
<comment type="caution">
    <text evidence="1">The sequence shown here is derived from an EMBL/GenBank/DDBJ whole genome shotgun (WGS) entry which is preliminary data.</text>
</comment>
<accession>A0A2W5A641</accession>
<name>A0A2W5A641_9BACT</name>
<protein>
    <submittedName>
        <fullName evidence="1">Uncharacterized protein</fullName>
    </submittedName>
</protein>
<dbReference type="GO" id="GO:0006260">
    <property type="term" value="P:DNA replication"/>
    <property type="evidence" value="ECO:0007669"/>
    <property type="project" value="InterPro"/>
</dbReference>
<sequence length="363" mass="41543">MTHHLENILARIEQGLRFFEPPAVEPMQGDQWLLASAMQKAIRRGEVKTALRAGYALWNIDRQRFWRRLHIIALEDTGIADTESLIQTLTATAQPYWRRKFGDLRVGLYLTQLLCQCVKTRIADSLFIQAERSPAYVALRDELINAPTDDLADRVMDEAASLVERAIAIWFLAGTKKYPSDHLPVRVGDPDYVMAVLRRLNVPPDLTHACIGVMTRTSWPLAIMAPLIWQYVEGQRTEAIIREAEIAPAQEVEGIPLYAMDMFTRSGQASFRQWQKEIPALRYFSVRQIGIAMFYEESHLTDKALTTPAMDKFMDEGQWVDAESTGLCLPEYFALRDLVREHFPVLQKVRVRQLRRVLDGADA</sequence>
<dbReference type="SUPFAM" id="SSF48019">
    <property type="entry name" value="post-AAA+ oligomerization domain-like"/>
    <property type="match status" value="1"/>
</dbReference>
<dbReference type="InterPro" id="IPR008921">
    <property type="entry name" value="DNA_pol3_clamp-load_cplx_C"/>
</dbReference>
<gene>
    <name evidence="1" type="ORF">DI626_01265</name>
</gene>
<reference evidence="1 2" key="1">
    <citation type="submission" date="2017-08" db="EMBL/GenBank/DDBJ databases">
        <title>Infants hospitalized years apart are colonized by the same room-sourced microbial strains.</title>
        <authorList>
            <person name="Brooks B."/>
            <person name="Olm M.R."/>
            <person name="Firek B.A."/>
            <person name="Baker R."/>
            <person name="Thomas B.C."/>
            <person name="Morowitz M.J."/>
            <person name="Banfield J.F."/>
        </authorList>
    </citation>
    <scope>NUCLEOTIDE SEQUENCE [LARGE SCALE GENOMIC DNA]</scope>
    <source>
        <strain evidence="1">S2_018_000_R2_104</strain>
    </source>
</reference>
<dbReference type="GO" id="GO:0003677">
    <property type="term" value="F:DNA binding"/>
    <property type="evidence" value="ECO:0007669"/>
    <property type="project" value="InterPro"/>
</dbReference>
<evidence type="ECO:0000313" key="1">
    <source>
        <dbReference type="EMBL" id="PZO88662.1"/>
    </source>
</evidence>
<dbReference type="Gene3D" id="1.20.272.10">
    <property type="match status" value="1"/>
</dbReference>
<dbReference type="Proteomes" id="UP000249557">
    <property type="component" value="Unassembled WGS sequence"/>
</dbReference>